<sequence length="180" mass="19251">MAFARRTSPLTFAVVAVFGGAAAPAQAAQRSVPATCPGNGVDPDGEARHRAETLVHAPLRTVWNLHTDVESWPSWQRPATPMTIERLDPGPLRARSRFRFRFRFGATIQLPAPPTATVVITSTVRQIRRSGLGPSDTEESPVVPGARVSPLPWRLSSGGRIGIADGGTACFQAGDGHPER</sequence>
<dbReference type="InterPro" id="IPR023393">
    <property type="entry name" value="START-like_dom_sf"/>
</dbReference>
<evidence type="ECO:0000313" key="3">
    <source>
        <dbReference type="EMBL" id="MBB4966927.1"/>
    </source>
</evidence>
<dbReference type="InterPro" id="IPR005031">
    <property type="entry name" value="COQ10_START"/>
</dbReference>
<evidence type="ECO:0000259" key="2">
    <source>
        <dbReference type="Pfam" id="PF03364"/>
    </source>
</evidence>
<dbReference type="Gene3D" id="3.30.530.20">
    <property type="match status" value="1"/>
</dbReference>
<comment type="caution">
    <text evidence="3">The sequence shown here is derived from an EMBL/GenBank/DDBJ whole genome shotgun (WGS) entry which is preliminary data.</text>
</comment>
<evidence type="ECO:0000256" key="1">
    <source>
        <dbReference type="SAM" id="SignalP"/>
    </source>
</evidence>
<dbReference type="Pfam" id="PF03364">
    <property type="entry name" value="Polyketide_cyc"/>
    <property type="match status" value="1"/>
</dbReference>
<keyword evidence="4" id="KW-1185">Reference proteome</keyword>
<keyword evidence="1" id="KW-0732">Signal</keyword>
<feature type="signal peptide" evidence="1">
    <location>
        <begin position="1"/>
        <end position="27"/>
    </location>
</feature>
<organism evidence="3 4">
    <name type="scientific">Saccharothrix violaceirubra</name>
    <dbReference type="NCBI Taxonomy" id="413306"/>
    <lineage>
        <taxon>Bacteria</taxon>
        <taxon>Bacillati</taxon>
        <taxon>Actinomycetota</taxon>
        <taxon>Actinomycetes</taxon>
        <taxon>Pseudonocardiales</taxon>
        <taxon>Pseudonocardiaceae</taxon>
        <taxon>Saccharothrix</taxon>
    </lineage>
</organism>
<dbReference type="EMBL" id="JACHJS010000001">
    <property type="protein sequence ID" value="MBB4966927.1"/>
    <property type="molecule type" value="Genomic_DNA"/>
</dbReference>
<protein>
    <recommendedName>
        <fullName evidence="2">Coenzyme Q-binding protein COQ10 START domain-containing protein</fullName>
    </recommendedName>
</protein>
<dbReference type="Proteomes" id="UP000542674">
    <property type="component" value="Unassembled WGS sequence"/>
</dbReference>
<feature type="chain" id="PRO_5031297053" description="Coenzyme Q-binding protein COQ10 START domain-containing protein" evidence="1">
    <location>
        <begin position="28"/>
        <end position="180"/>
    </location>
</feature>
<dbReference type="SUPFAM" id="SSF55961">
    <property type="entry name" value="Bet v1-like"/>
    <property type="match status" value="1"/>
</dbReference>
<evidence type="ECO:0000313" key="4">
    <source>
        <dbReference type="Proteomes" id="UP000542674"/>
    </source>
</evidence>
<accession>A0A7W7T6H5</accession>
<gene>
    <name evidence="3" type="ORF">F4559_004286</name>
</gene>
<feature type="domain" description="Coenzyme Q-binding protein COQ10 START" evidence="2">
    <location>
        <begin position="55"/>
        <end position="113"/>
    </location>
</feature>
<reference evidence="3 4" key="1">
    <citation type="submission" date="2020-08" db="EMBL/GenBank/DDBJ databases">
        <title>Sequencing the genomes of 1000 actinobacteria strains.</title>
        <authorList>
            <person name="Klenk H.-P."/>
        </authorList>
    </citation>
    <scope>NUCLEOTIDE SEQUENCE [LARGE SCALE GENOMIC DNA]</scope>
    <source>
        <strain evidence="3 4">DSM 45084</strain>
    </source>
</reference>
<name>A0A7W7T6H5_9PSEU</name>
<proteinExistence type="predicted"/>
<dbReference type="AlphaFoldDB" id="A0A7W7T6H5"/>